<dbReference type="InterPro" id="IPR036034">
    <property type="entry name" value="PDZ_sf"/>
</dbReference>
<dbReference type="InterPro" id="IPR001611">
    <property type="entry name" value="Leu-rich_rpt"/>
</dbReference>
<feature type="region of interest" description="Disordered" evidence="3">
    <location>
        <begin position="198"/>
        <end position="232"/>
    </location>
</feature>
<dbReference type="SUPFAM" id="SSF50156">
    <property type="entry name" value="PDZ domain-like"/>
    <property type="match status" value="1"/>
</dbReference>
<dbReference type="Pfam" id="PF13516">
    <property type="entry name" value="LRR_6"/>
    <property type="match status" value="1"/>
</dbReference>
<organism evidence="5 6">
    <name type="scientific">Prymnesium parvum</name>
    <name type="common">Toxic golden alga</name>
    <dbReference type="NCBI Taxonomy" id="97485"/>
    <lineage>
        <taxon>Eukaryota</taxon>
        <taxon>Haptista</taxon>
        <taxon>Haptophyta</taxon>
        <taxon>Prymnesiophyceae</taxon>
        <taxon>Prymnesiales</taxon>
        <taxon>Prymnesiaceae</taxon>
        <taxon>Prymnesium</taxon>
    </lineage>
</organism>
<evidence type="ECO:0000313" key="6">
    <source>
        <dbReference type="Proteomes" id="UP001515480"/>
    </source>
</evidence>
<sequence>MAKFGEGDGRWIVKEREDGQNCNNWHWTSKDISQHVKKTLADALREITFPQEGPLAHCSIKSCEAKGEASVNNRKGRTFLIYELELKLKWEGELRDADGAVLESSKGTIRLPDVNATELDSLDVEFESKSRGSTLSEAMRKQGCGVVKAAVQACIKQLQSEVTAQANAPKEGEAAAAPRMYATPSVPVPVPQPIKVETKSEAQKEAPKMKPVTVKDAAEDSDEEEVAERPPPHLAEAVQKLKDKPDSVKNLRLSNMGIRDVHLQFIIDALHSSECHLETLDLGFNKITDAGVHVLCKAFAQGMALELSSVYLGGNKVSSTGMAMSQGLKQMRGDLAVVWKHQLNGAKSMCTVGTVYVNSPANQAGLLTGDSVVAFGPIQFPEFKSVTDSIVPVVKASVNKPIDVIVVRMDGTAQVNHIQLTLIPQEWRGAGLLGCILK</sequence>
<dbReference type="FunFam" id="2.30.42.10:FF:000107">
    <property type="entry name" value="26S proteasome non-ATPase regulatory subunit 9"/>
    <property type="match status" value="1"/>
</dbReference>
<dbReference type="Gene3D" id="3.80.10.10">
    <property type="entry name" value="Ribonuclease Inhibitor"/>
    <property type="match status" value="1"/>
</dbReference>
<dbReference type="Gene3D" id="2.30.42.10">
    <property type="match status" value="1"/>
</dbReference>
<dbReference type="SUPFAM" id="SSF103111">
    <property type="entry name" value="Activator of Hsp90 ATPase, Aha1"/>
    <property type="match status" value="1"/>
</dbReference>
<feature type="compositionally biased region" description="Basic and acidic residues" evidence="3">
    <location>
        <begin position="198"/>
        <end position="208"/>
    </location>
</feature>
<evidence type="ECO:0000256" key="2">
    <source>
        <dbReference type="ARBA" id="ARBA00023186"/>
    </source>
</evidence>
<dbReference type="InterPro" id="IPR036338">
    <property type="entry name" value="Aha1"/>
</dbReference>
<keyword evidence="6" id="KW-1185">Reference proteome</keyword>
<dbReference type="Pfam" id="PF09229">
    <property type="entry name" value="Aha1_N"/>
    <property type="match status" value="1"/>
</dbReference>
<evidence type="ECO:0000313" key="5">
    <source>
        <dbReference type="EMBL" id="KAL1520814.1"/>
    </source>
</evidence>
<dbReference type="EMBL" id="JBGBPQ010000008">
    <property type="protein sequence ID" value="KAL1520814.1"/>
    <property type="molecule type" value="Genomic_DNA"/>
</dbReference>
<dbReference type="SMART" id="SM01000">
    <property type="entry name" value="Aha1_N"/>
    <property type="match status" value="1"/>
</dbReference>
<keyword evidence="2" id="KW-0143">Chaperone</keyword>
<gene>
    <name evidence="5" type="ORF">AB1Y20_022376</name>
</gene>
<dbReference type="PANTHER" id="PTHR13009:SF22">
    <property type="entry name" value="LD43819P"/>
    <property type="match status" value="1"/>
</dbReference>
<dbReference type="Proteomes" id="UP001515480">
    <property type="component" value="Unassembled WGS sequence"/>
</dbReference>
<dbReference type="Gene3D" id="3.15.10.20">
    <property type="entry name" value="Activator of Hsp90 ATPase Aha1, N-terminal domain"/>
    <property type="match status" value="1"/>
</dbReference>
<dbReference type="SUPFAM" id="SSF52047">
    <property type="entry name" value="RNI-like"/>
    <property type="match status" value="1"/>
</dbReference>
<reference evidence="5 6" key="1">
    <citation type="journal article" date="2024" name="Science">
        <title>Giant polyketide synthase enzymes in the biosynthesis of giant marine polyether toxins.</title>
        <authorList>
            <person name="Fallon T.R."/>
            <person name="Shende V.V."/>
            <person name="Wierzbicki I.H."/>
            <person name="Pendleton A.L."/>
            <person name="Watervoot N.F."/>
            <person name="Auber R.P."/>
            <person name="Gonzalez D.J."/>
            <person name="Wisecaver J.H."/>
            <person name="Moore B.S."/>
        </authorList>
    </citation>
    <scope>NUCLEOTIDE SEQUENCE [LARGE SCALE GENOMIC DNA]</scope>
    <source>
        <strain evidence="5 6">12B1</strain>
    </source>
</reference>
<name>A0AB34JG06_PRYPA</name>
<accession>A0AB34JG06</accession>
<dbReference type="GO" id="GO:0001671">
    <property type="term" value="F:ATPase activator activity"/>
    <property type="evidence" value="ECO:0007669"/>
    <property type="project" value="InterPro"/>
</dbReference>
<dbReference type="InterPro" id="IPR032675">
    <property type="entry name" value="LRR_dom_sf"/>
</dbReference>
<dbReference type="SMART" id="SM00368">
    <property type="entry name" value="LRR_RI"/>
    <property type="match status" value="2"/>
</dbReference>
<dbReference type="GO" id="GO:0051087">
    <property type="term" value="F:protein-folding chaperone binding"/>
    <property type="evidence" value="ECO:0007669"/>
    <property type="project" value="InterPro"/>
</dbReference>
<evidence type="ECO:0000256" key="3">
    <source>
        <dbReference type="SAM" id="MobiDB-lite"/>
    </source>
</evidence>
<protein>
    <recommendedName>
        <fullName evidence="4">Activator of Hsp90 ATPase AHSA1-like N-terminal domain-containing protein</fullName>
    </recommendedName>
</protein>
<comment type="similarity">
    <text evidence="1">Belongs to the AHA1 family.</text>
</comment>
<dbReference type="AlphaFoldDB" id="A0AB34JG06"/>
<dbReference type="PANTHER" id="PTHR13009">
    <property type="entry name" value="HEAT SHOCK PROTEIN 90 HSP90 CO-CHAPERONE AHA-1"/>
    <property type="match status" value="1"/>
</dbReference>
<proteinExistence type="inferred from homology"/>
<dbReference type="GO" id="GO:0006457">
    <property type="term" value="P:protein folding"/>
    <property type="evidence" value="ECO:0007669"/>
    <property type="project" value="TreeGrafter"/>
</dbReference>
<dbReference type="InterPro" id="IPR015310">
    <property type="entry name" value="AHSA1-like_N"/>
</dbReference>
<evidence type="ECO:0000259" key="4">
    <source>
        <dbReference type="SMART" id="SM01000"/>
    </source>
</evidence>
<comment type="caution">
    <text evidence="5">The sequence shown here is derived from an EMBL/GenBank/DDBJ whole genome shotgun (WGS) entry which is preliminary data.</text>
</comment>
<dbReference type="GO" id="GO:0005829">
    <property type="term" value="C:cytosol"/>
    <property type="evidence" value="ECO:0007669"/>
    <property type="project" value="TreeGrafter"/>
</dbReference>
<evidence type="ECO:0000256" key="1">
    <source>
        <dbReference type="ARBA" id="ARBA00006817"/>
    </source>
</evidence>
<feature type="domain" description="Activator of Hsp90 ATPase AHSA1-like N-terminal" evidence="4">
    <location>
        <begin position="29"/>
        <end position="159"/>
    </location>
</feature>